<dbReference type="SUPFAM" id="SSF52540">
    <property type="entry name" value="P-loop containing nucleoside triphosphate hydrolases"/>
    <property type="match status" value="1"/>
</dbReference>
<dbReference type="HAMAP" id="MF_00983">
    <property type="entry name" value="PriA"/>
    <property type="match status" value="1"/>
</dbReference>
<keyword evidence="10 12" id="KW-0413">Isomerase</keyword>
<dbReference type="PROSITE" id="PS51192">
    <property type="entry name" value="HELICASE_ATP_BIND_1"/>
    <property type="match status" value="1"/>
</dbReference>
<keyword evidence="16" id="KW-1185">Reference proteome</keyword>
<evidence type="ECO:0000256" key="5">
    <source>
        <dbReference type="ARBA" id="ARBA00022801"/>
    </source>
</evidence>
<accession>A0A0F3NLP7</accession>
<evidence type="ECO:0000256" key="2">
    <source>
        <dbReference type="ARBA" id="ARBA00022705"/>
    </source>
</evidence>
<feature type="binding site" evidence="12">
    <location>
        <position position="375"/>
    </location>
    <ligand>
        <name>Zn(2+)</name>
        <dbReference type="ChEBI" id="CHEBI:29105"/>
        <label>2</label>
    </ligand>
</feature>
<evidence type="ECO:0000256" key="6">
    <source>
        <dbReference type="ARBA" id="ARBA00022806"/>
    </source>
</evidence>
<dbReference type="InterPro" id="IPR041236">
    <property type="entry name" value="PriA_C"/>
</dbReference>
<evidence type="ECO:0000256" key="3">
    <source>
        <dbReference type="ARBA" id="ARBA00022723"/>
    </source>
</evidence>
<keyword evidence="4 12" id="KW-0547">Nucleotide-binding</keyword>
<dbReference type="GO" id="GO:0003677">
    <property type="term" value="F:DNA binding"/>
    <property type="evidence" value="ECO:0007669"/>
    <property type="project" value="UniProtKB-UniRule"/>
</dbReference>
<dbReference type="Pfam" id="PF00270">
    <property type="entry name" value="DEAD"/>
    <property type="match status" value="1"/>
</dbReference>
<name>A0A0F3NLP7_9RICK</name>
<keyword evidence="8 12" id="KW-0067">ATP-binding</keyword>
<dbReference type="OrthoDB" id="9759544at2"/>
<evidence type="ECO:0000313" key="15">
    <source>
        <dbReference type="EMBL" id="KJV68993.1"/>
    </source>
</evidence>
<keyword evidence="7 12" id="KW-0862">Zinc</keyword>
<organism evidence="15 16">
    <name type="scientific">Candidatus Neoehrlichia procyonis str. RAC413</name>
    <dbReference type="NCBI Taxonomy" id="1359163"/>
    <lineage>
        <taxon>Bacteria</taxon>
        <taxon>Pseudomonadati</taxon>
        <taxon>Pseudomonadota</taxon>
        <taxon>Alphaproteobacteria</taxon>
        <taxon>Rickettsiales</taxon>
        <taxon>Anaplasmataceae</taxon>
        <taxon>Candidatus Neoehrlichia</taxon>
    </lineage>
</organism>
<gene>
    <name evidence="12 15" type="primary">priA</name>
    <name evidence="15" type="ORF">NLO413_0366</name>
</gene>
<dbReference type="Pfam" id="PF00271">
    <property type="entry name" value="Helicase_C"/>
    <property type="match status" value="1"/>
</dbReference>
<evidence type="ECO:0000256" key="11">
    <source>
        <dbReference type="ARBA" id="ARBA00048988"/>
    </source>
</evidence>
<proteinExistence type="inferred from homology"/>
<keyword evidence="3 12" id="KW-0479">Metal-binding</keyword>
<dbReference type="Gene3D" id="3.40.1440.60">
    <property type="entry name" value="PriA, 3(prime) DNA-binding domain"/>
    <property type="match status" value="1"/>
</dbReference>
<dbReference type="FunFam" id="3.40.50.300:FF:000489">
    <property type="entry name" value="Primosome assembly protein PriA"/>
    <property type="match status" value="1"/>
</dbReference>
<comment type="cofactor">
    <cofactor evidence="12">
        <name>Zn(2+)</name>
        <dbReference type="ChEBI" id="CHEBI:29105"/>
    </cofactor>
    <text evidence="12">Binds 2 zinc ions per subunit.</text>
</comment>
<reference evidence="15 16" key="1">
    <citation type="submission" date="2015-02" db="EMBL/GenBank/DDBJ databases">
        <title>Genome Sequencing of Rickettsiales.</title>
        <authorList>
            <person name="Daugherty S.C."/>
            <person name="Su Q."/>
            <person name="Abolude K."/>
            <person name="Beier-Sexton M."/>
            <person name="Carlyon J.A."/>
            <person name="Carter R."/>
            <person name="Day N.P."/>
            <person name="Dumler S.J."/>
            <person name="Dyachenko V."/>
            <person name="Godinez A."/>
            <person name="Kurtti T.J."/>
            <person name="Lichay M."/>
            <person name="Mullins K.E."/>
            <person name="Ott S."/>
            <person name="Pappas-Brown V."/>
            <person name="Paris D.H."/>
            <person name="Patel P."/>
            <person name="Richards A.L."/>
            <person name="Sadzewicz L."/>
            <person name="Sears K."/>
            <person name="Seidman D."/>
            <person name="Sengamalay N."/>
            <person name="Stenos J."/>
            <person name="Tallon L.J."/>
            <person name="Vincent G."/>
            <person name="Fraser C.M."/>
            <person name="Munderloh U."/>
            <person name="Dunning-Hotopp J.C."/>
        </authorList>
    </citation>
    <scope>NUCLEOTIDE SEQUENCE [LARGE SCALE GENOMIC DNA]</scope>
    <source>
        <strain evidence="15 16">RAC413</strain>
    </source>
</reference>
<dbReference type="RefSeq" id="WP_045808808.1">
    <property type="nucleotide sequence ID" value="NZ_LANX01000001.1"/>
</dbReference>
<dbReference type="GO" id="GO:0016887">
    <property type="term" value="F:ATP hydrolysis activity"/>
    <property type="evidence" value="ECO:0007669"/>
    <property type="project" value="RHEA"/>
</dbReference>
<comment type="caution">
    <text evidence="15">The sequence shown here is derived from an EMBL/GenBank/DDBJ whole genome shotgun (WGS) entry which is preliminary data.</text>
</comment>
<evidence type="ECO:0000256" key="4">
    <source>
        <dbReference type="ARBA" id="ARBA00022741"/>
    </source>
</evidence>
<dbReference type="InterPro" id="IPR005259">
    <property type="entry name" value="PriA"/>
</dbReference>
<dbReference type="GO" id="GO:0006270">
    <property type="term" value="P:DNA replication initiation"/>
    <property type="evidence" value="ECO:0007669"/>
    <property type="project" value="TreeGrafter"/>
</dbReference>
<keyword evidence="9 12" id="KW-0238">DNA-binding</keyword>
<keyword evidence="1 12" id="KW-0639">Primosome</keyword>
<evidence type="ECO:0000256" key="10">
    <source>
        <dbReference type="ARBA" id="ARBA00023235"/>
    </source>
</evidence>
<dbReference type="AlphaFoldDB" id="A0A0F3NLP7"/>
<evidence type="ECO:0000259" key="13">
    <source>
        <dbReference type="PROSITE" id="PS51192"/>
    </source>
</evidence>
<feature type="binding site" evidence="12">
    <location>
        <position position="378"/>
    </location>
    <ligand>
        <name>Zn(2+)</name>
        <dbReference type="ChEBI" id="CHEBI:29105"/>
        <label>2</label>
    </ligand>
</feature>
<comment type="catalytic activity">
    <reaction evidence="12">
        <text>Couples ATP hydrolysis with the unwinding of duplex DNA by translocating in the 3'-5' direction.</text>
        <dbReference type="EC" id="5.6.2.4"/>
    </reaction>
</comment>
<dbReference type="GO" id="GO:1990077">
    <property type="term" value="C:primosome complex"/>
    <property type="evidence" value="ECO:0007669"/>
    <property type="project" value="UniProtKB-UniRule"/>
</dbReference>
<dbReference type="InterPro" id="IPR042115">
    <property type="entry name" value="PriA_3primeBD_sf"/>
</dbReference>
<evidence type="ECO:0000259" key="14">
    <source>
        <dbReference type="PROSITE" id="PS51194"/>
    </source>
</evidence>
<dbReference type="PATRIC" id="fig|1359163.3.peg.356"/>
<dbReference type="Pfam" id="PF18074">
    <property type="entry name" value="PriA_C"/>
    <property type="match status" value="1"/>
</dbReference>
<dbReference type="STRING" id="1359163.NLO413_0366"/>
<evidence type="ECO:0000256" key="1">
    <source>
        <dbReference type="ARBA" id="ARBA00022515"/>
    </source>
</evidence>
<dbReference type="GO" id="GO:0043138">
    <property type="term" value="F:3'-5' DNA helicase activity"/>
    <property type="evidence" value="ECO:0007669"/>
    <property type="project" value="UniProtKB-EC"/>
</dbReference>
<dbReference type="PROSITE" id="PS51194">
    <property type="entry name" value="HELICASE_CTER"/>
    <property type="match status" value="1"/>
</dbReference>
<evidence type="ECO:0000256" key="9">
    <source>
        <dbReference type="ARBA" id="ARBA00023125"/>
    </source>
</evidence>
<dbReference type="SMART" id="SM00487">
    <property type="entry name" value="DEXDc"/>
    <property type="match status" value="1"/>
</dbReference>
<feature type="binding site" evidence="12">
    <location>
        <position position="409"/>
    </location>
    <ligand>
        <name>Zn(2+)</name>
        <dbReference type="ChEBI" id="CHEBI:29105"/>
        <label>1</label>
    </ligand>
</feature>
<dbReference type="InterPro" id="IPR011545">
    <property type="entry name" value="DEAD/DEAH_box_helicase_dom"/>
</dbReference>
<feature type="binding site" evidence="12">
    <location>
        <position position="406"/>
    </location>
    <ligand>
        <name>Zn(2+)</name>
        <dbReference type="ChEBI" id="CHEBI:29105"/>
        <label>1</label>
    </ligand>
</feature>
<feature type="binding site" evidence="12">
    <location>
        <position position="393"/>
    </location>
    <ligand>
        <name>Zn(2+)</name>
        <dbReference type="ChEBI" id="CHEBI:29105"/>
        <label>2</label>
    </ligand>
</feature>
<keyword evidence="6 12" id="KW-0347">Helicase</keyword>
<dbReference type="SMART" id="SM00490">
    <property type="entry name" value="HELICc"/>
    <property type="match status" value="1"/>
</dbReference>
<dbReference type="PANTHER" id="PTHR30580">
    <property type="entry name" value="PRIMOSOMAL PROTEIN N"/>
    <property type="match status" value="1"/>
</dbReference>
<dbReference type="GO" id="GO:0006269">
    <property type="term" value="P:DNA replication, synthesis of primer"/>
    <property type="evidence" value="ECO:0007669"/>
    <property type="project" value="UniProtKB-KW"/>
</dbReference>
<comment type="catalytic activity">
    <reaction evidence="11 12">
        <text>ATP + H2O = ADP + phosphate + H(+)</text>
        <dbReference type="Rhea" id="RHEA:13065"/>
        <dbReference type="ChEBI" id="CHEBI:15377"/>
        <dbReference type="ChEBI" id="CHEBI:15378"/>
        <dbReference type="ChEBI" id="CHEBI:30616"/>
        <dbReference type="ChEBI" id="CHEBI:43474"/>
        <dbReference type="ChEBI" id="CHEBI:456216"/>
        <dbReference type="EC" id="5.6.2.4"/>
    </reaction>
</comment>
<dbReference type="EMBL" id="LANX01000001">
    <property type="protein sequence ID" value="KJV68993.1"/>
    <property type="molecule type" value="Genomic_DNA"/>
</dbReference>
<dbReference type="NCBIfam" id="TIGR00595">
    <property type="entry name" value="priA"/>
    <property type="match status" value="1"/>
</dbReference>
<feature type="domain" description="Helicase ATP-binding" evidence="13">
    <location>
        <begin position="137"/>
        <end position="306"/>
    </location>
</feature>
<sequence length="659" mass="75409">MIAEVLLPLPLDKSFYYIVPDNVVCSIGDYITVCFNNRMLIGVIIGFKSHTVSNMNLKYINSKLCIPSINLLLINFIQWVGFYNVIPMGLILKMVFGGVVSVKSLDKLVYNAEHLSTVDDISINLSSEQNDAYNKIIKNIFQYSVMVLDGETGSGKTEVYCSVIKTLLQRDQSVQVLILLPEIVLTAQLMKRINYYFSTCNSVEWHSNLTTVQRRNNWLKIVYGDASIIVGARSALFLPYKNLKMIIVDEEHEYSFKQDYGAIYNARNMSIILAKQANIPVILSSATPSLETIYNIYRKQYYHIVLSKRFGDAHLPDVKIVDMRQSVLINKWLSTDLYNNIVKALNEGNQVMLFLNRRGYARLVLCKKCGFKVNCPNCCTWLIDHKEKRMLLCHYCNYHCSFPKICSNCFNESSMISYGVGIEKVAEDIQKLILNAKVALISSDMTIKCINNVIERILKQEINIVIGTQIVAKGHNFPKLTLVGVIDADLGLGNSDLRAAEKTYQLLHQVAGRSGRFQEKGNVILQTYDAENPLIQSLLLYNRKLFYELEMRSRYITNMPPYVRLIALIITGRKELEVMEVAKNIVNNLVKYFVKSKYIEILGPVPAPIGLVNNNYRYRILIKISDNMLIQKLLSKYREYYKNFKSVTLIIDIDPINFM</sequence>
<dbReference type="Pfam" id="PF17764">
    <property type="entry name" value="PriA_3primeBD"/>
    <property type="match status" value="1"/>
</dbReference>
<dbReference type="GO" id="GO:0006310">
    <property type="term" value="P:DNA recombination"/>
    <property type="evidence" value="ECO:0007669"/>
    <property type="project" value="InterPro"/>
</dbReference>
<dbReference type="GO" id="GO:0008270">
    <property type="term" value="F:zinc ion binding"/>
    <property type="evidence" value="ECO:0007669"/>
    <property type="project" value="UniProtKB-UniRule"/>
</dbReference>
<keyword evidence="2 12" id="KW-0235">DNA replication</keyword>
<dbReference type="GO" id="GO:0006302">
    <property type="term" value="P:double-strand break repair"/>
    <property type="evidence" value="ECO:0007669"/>
    <property type="project" value="InterPro"/>
</dbReference>
<dbReference type="InterPro" id="IPR027417">
    <property type="entry name" value="P-loop_NTPase"/>
</dbReference>
<dbReference type="GO" id="GO:0005524">
    <property type="term" value="F:ATP binding"/>
    <property type="evidence" value="ECO:0007669"/>
    <property type="project" value="UniProtKB-UniRule"/>
</dbReference>
<evidence type="ECO:0000313" key="16">
    <source>
        <dbReference type="Proteomes" id="UP000033562"/>
    </source>
</evidence>
<feature type="binding site" evidence="12">
    <location>
        <position position="366"/>
    </location>
    <ligand>
        <name>Zn(2+)</name>
        <dbReference type="ChEBI" id="CHEBI:29105"/>
        <label>1</label>
    </ligand>
</feature>
<dbReference type="Gene3D" id="3.40.50.300">
    <property type="entry name" value="P-loop containing nucleotide triphosphate hydrolases"/>
    <property type="match status" value="2"/>
</dbReference>
<dbReference type="InterPro" id="IPR041222">
    <property type="entry name" value="PriA_3primeBD"/>
</dbReference>
<feature type="domain" description="Helicase C-terminal" evidence="14">
    <location>
        <begin position="401"/>
        <end position="557"/>
    </location>
</feature>
<evidence type="ECO:0000256" key="7">
    <source>
        <dbReference type="ARBA" id="ARBA00022833"/>
    </source>
</evidence>
<dbReference type="InterPro" id="IPR001650">
    <property type="entry name" value="Helicase_C-like"/>
</dbReference>
<dbReference type="PANTHER" id="PTHR30580:SF0">
    <property type="entry name" value="PRIMOSOMAL PROTEIN N"/>
    <property type="match status" value="1"/>
</dbReference>
<comment type="subunit">
    <text evidence="12">Component of the replication restart primosome.</text>
</comment>
<dbReference type="EC" id="5.6.2.4" evidence="12"/>
<feature type="binding site" evidence="12">
    <location>
        <position position="369"/>
    </location>
    <ligand>
        <name>Zn(2+)</name>
        <dbReference type="ChEBI" id="CHEBI:29105"/>
        <label>1</label>
    </ligand>
</feature>
<comment type="function">
    <text evidence="12">Initiates the restart of stalled replication forks, which reloads the replicative helicase on sites other than the origin of replication. Recognizes and binds to abandoned replication forks and remodels them to uncover a helicase loading site. Promotes assembly of the primosome at these replication forks.</text>
</comment>
<comment type="similarity">
    <text evidence="12">Belongs to the helicase family. PriA subfamily.</text>
</comment>
<dbReference type="InterPro" id="IPR014001">
    <property type="entry name" value="Helicase_ATP-bd"/>
</dbReference>
<evidence type="ECO:0000256" key="8">
    <source>
        <dbReference type="ARBA" id="ARBA00022840"/>
    </source>
</evidence>
<protein>
    <recommendedName>
        <fullName evidence="12">Replication restart protein PriA</fullName>
    </recommendedName>
    <alternativeName>
        <fullName evidence="12">ATP-dependent DNA helicase PriA</fullName>
        <ecNumber evidence="12">5.6.2.4</ecNumber>
    </alternativeName>
    <alternativeName>
        <fullName evidence="12">DNA 3'-5' helicase PriA</fullName>
    </alternativeName>
</protein>
<keyword evidence="5 12" id="KW-0378">Hydrolase</keyword>
<evidence type="ECO:0000256" key="12">
    <source>
        <dbReference type="HAMAP-Rule" id="MF_00983"/>
    </source>
</evidence>
<dbReference type="Proteomes" id="UP000033562">
    <property type="component" value="Unassembled WGS sequence"/>
</dbReference>
<feature type="binding site" evidence="12">
    <location>
        <position position="396"/>
    </location>
    <ligand>
        <name>Zn(2+)</name>
        <dbReference type="ChEBI" id="CHEBI:29105"/>
        <label>2</label>
    </ligand>
</feature>